<name>A0A0D0ADQ0_9AGAM</name>
<dbReference type="InParanoid" id="A0A0D0ADQ0"/>
<sequence>MTRNKWETAISSINASCLQHEIHNSLFQHRNLVILMYIQYNLNALMKVHAQILTESKNSRRDRKMTGRVLQSEAKDLDNHL</sequence>
<accession>A0A0D0ADQ0</accession>
<proteinExistence type="predicted"/>
<dbReference type="HOGENOM" id="CLU_2575434_0_0_1"/>
<evidence type="ECO:0000256" key="1">
    <source>
        <dbReference type="SAM" id="MobiDB-lite"/>
    </source>
</evidence>
<evidence type="ECO:0000313" key="3">
    <source>
        <dbReference type="Proteomes" id="UP000054485"/>
    </source>
</evidence>
<feature type="region of interest" description="Disordered" evidence="1">
    <location>
        <begin position="58"/>
        <end position="81"/>
    </location>
</feature>
<dbReference type="AlphaFoldDB" id="A0A0D0ADQ0"/>
<organism evidence="2 3">
    <name type="scientific">Suillus luteus UH-Slu-Lm8-n1</name>
    <dbReference type="NCBI Taxonomy" id="930992"/>
    <lineage>
        <taxon>Eukaryota</taxon>
        <taxon>Fungi</taxon>
        <taxon>Dikarya</taxon>
        <taxon>Basidiomycota</taxon>
        <taxon>Agaricomycotina</taxon>
        <taxon>Agaricomycetes</taxon>
        <taxon>Agaricomycetidae</taxon>
        <taxon>Boletales</taxon>
        <taxon>Suillineae</taxon>
        <taxon>Suillaceae</taxon>
        <taxon>Suillus</taxon>
    </lineage>
</organism>
<dbReference type="Proteomes" id="UP000054485">
    <property type="component" value="Unassembled WGS sequence"/>
</dbReference>
<dbReference type="EMBL" id="KN835327">
    <property type="protein sequence ID" value="KIK39826.1"/>
    <property type="molecule type" value="Genomic_DNA"/>
</dbReference>
<reference evidence="3" key="2">
    <citation type="submission" date="2015-01" db="EMBL/GenBank/DDBJ databases">
        <title>Evolutionary Origins and Diversification of the Mycorrhizal Mutualists.</title>
        <authorList>
            <consortium name="DOE Joint Genome Institute"/>
            <consortium name="Mycorrhizal Genomics Consortium"/>
            <person name="Kohler A."/>
            <person name="Kuo A."/>
            <person name="Nagy L.G."/>
            <person name="Floudas D."/>
            <person name="Copeland A."/>
            <person name="Barry K.W."/>
            <person name="Cichocki N."/>
            <person name="Veneault-Fourrey C."/>
            <person name="LaButti K."/>
            <person name="Lindquist E.A."/>
            <person name="Lipzen A."/>
            <person name="Lundell T."/>
            <person name="Morin E."/>
            <person name="Murat C."/>
            <person name="Riley R."/>
            <person name="Ohm R."/>
            <person name="Sun H."/>
            <person name="Tunlid A."/>
            <person name="Henrissat B."/>
            <person name="Grigoriev I.V."/>
            <person name="Hibbett D.S."/>
            <person name="Martin F."/>
        </authorList>
    </citation>
    <scope>NUCLEOTIDE SEQUENCE [LARGE SCALE GENOMIC DNA]</scope>
    <source>
        <strain evidence="3">UH-Slu-Lm8-n1</strain>
    </source>
</reference>
<protein>
    <submittedName>
        <fullName evidence="2">Unplaced genomic scaffold CY34scaffold_196, whole genome shotgun sequence</fullName>
    </submittedName>
</protein>
<gene>
    <name evidence="2" type="ORF">CY34DRAFT_302416</name>
</gene>
<evidence type="ECO:0000313" key="2">
    <source>
        <dbReference type="EMBL" id="KIK39826.1"/>
    </source>
</evidence>
<keyword evidence="3" id="KW-1185">Reference proteome</keyword>
<reference evidence="2 3" key="1">
    <citation type="submission" date="2014-04" db="EMBL/GenBank/DDBJ databases">
        <authorList>
            <consortium name="DOE Joint Genome Institute"/>
            <person name="Kuo A."/>
            <person name="Ruytinx J."/>
            <person name="Rineau F."/>
            <person name="Colpaert J."/>
            <person name="Kohler A."/>
            <person name="Nagy L.G."/>
            <person name="Floudas D."/>
            <person name="Copeland A."/>
            <person name="Barry K.W."/>
            <person name="Cichocki N."/>
            <person name="Veneault-Fourrey C."/>
            <person name="LaButti K."/>
            <person name="Lindquist E.A."/>
            <person name="Lipzen A."/>
            <person name="Lundell T."/>
            <person name="Morin E."/>
            <person name="Murat C."/>
            <person name="Sun H."/>
            <person name="Tunlid A."/>
            <person name="Henrissat B."/>
            <person name="Grigoriev I.V."/>
            <person name="Hibbett D.S."/>
            <person name="Martin F."/>
            <person name="Nordberg H.P."/>
            <person name="Cantor M.N."/>
            <person name="Hua S.X."/>
        </authorList>
    </citation>
    <scope>NUCLEOTIDE SEQUENCE [LARGE SCALE GENOMIC DNA]</scope>
    <source>
        <strain evidence="2 3">UH-Slu-Lm8-n1</strain>
    </source>
</reference>